<evidence type="ECO:0000313" key="2">
    <source>
        <dbReference type="Proteomes" id="UP000033866"/>
    </source>
</evidence>
<organism evidence="1 2">
    <name type="scientific">candidate division WS6 bacterium GW2011_GWE1_34_7</name>
    <dbReference type="NCBI Taxonomy" id="1619093"/>
    <lineage>
        <taxon>Bacteria</taxon>
        <taxon>Candidatus Dojkabacteria</taxon>
    </lineage>
</organism>
<dbReference type="EMBL" id="LBPV01000063">
    <property type="protein sequence ID" value="KKP63814.1"/>
    <property type="molecule type" value="Genomic_DNA"/>
</dbReference>
<evidence type="ECO:0000313" key="1">
    <source>
        <dbReference type="EMBL" id="KKP63814.1"/>
    </source>
</evidence>
<accession>A0A0G0B359</accession>
<comment type="caution">
    <text evidence="1">The sequence shown here is derived from an EMBL/GenBank/DDBJ whole genome shotgun (WGS) entry which is preliminary data.</text>
</comment>
<name>A0A0G0B359_9BACT</name>
<protein>
    <submittedName>
        <fullName evidence="1">Uncharacterized protein</fullName>
    </submittedName>
</protein>
<dbReference type="AlphaFoldDB" id="A0A0G0B359"/>
<gene>
    <name evidence="1" type="ORF">UR61_C0063G0007</name>
</gene>
<reference evidence="1 2" key="1">
    <citation type="journal article" date="2015" name="Nature">
        <title>rRNA introns, odd ribosomes, and small enigmatic genomes across a large radiation of phyla.</title>
        <authorList>
            <person name="Brown C.T."/>
            <person name="Hug L.A."/>
            <person name="Thomas B.C."/>
            <person name="Sharon I."/>
            <person name="Castelle C.J."/>
            <person name="Singh A."/>
            <person name="Wilkins M.J."/>
            <person name="Williams K.H."/>
            <person name="Banfield J.F."/>
        </authorList>
    </citation>
    <scope>NUCLEOTIDE SEQUENCE [LARGE SCALE GENOMIC DNA]</scope>
</reference>
<dbReference type="Proteomes" id="UP000033866">
    <property type="component" value="Unassembled WGS sequence"/>
</dbReference>
<proteinExistence type="predicted"/>
<sequence length="155" mass="17886">MGKRVVVLLLGLVITVLGFGFYHYSNNTTPNKPQTTETEIRYFNNPEAIYLRQAFNDYQNAKNDTTQNGLGDFDKSYYSSPFIVYEENNSLAGGKQLEIIFVNNPDKMFTAIVYLLATGEYQLKGFGVNEKIDDQAMKKIETTYRKYLSDPKYYY</sequence>